<feature type="compositionally biased region" description="Low complexity" evidence="1">
    <location>
        <begin position="752"/>
        <end position="764"/>
    </location>
</feature>
<dbReference type="InterPro" id="IPR045338">
    <property type="entry name" value="DUF6535"/>
</dbReference>
<dbReference type="Proteomes" id="UP000759537">
    <property type="component" value="Unassembled WGS sequence"/>
</dbReference>
<evidence type="ECO:0000313" key="5">
    <source>
        <dbReference type="Proteomes" id="UP000759537"/>
    </source>
</evidence>
<feature type="transmembrane region" description="Helical" evidence="2">
    <location>
        <begin position="208"/>
        <end position="226"/>
    </location>
</feature>
<feature type="compositionally biased region" description="Polar residues" evidence="1">
    <location>
        <begin position="862"/>
        <end position="874"/>
    </location>
</feature>
<feature type="domain" description="DUF6535" evidence="3">
    <location>
        <begin position="48"/>
        <end position="227"/>
    </location>
</feature>
<keyword evidence="2" id="KW-0812">Transmembrane</keyword>
<evidence type="ECO:0000259" key="3">
    <source>
        <dbReference type="Pfam" id="PF20153"/>
    </source>
</evidence>
<feature type="compositionally biased region" description="Polar residues" evidence="1">
    <location>
        <begin position="721"/>
        <end position="730"/>
    </location>
</feature>
<accession>A0A9P5JUD1</accession>
<proteinExistence type="predicted"/>
<protein>
    <recommendedName>
        <fullName evidence="3">DUF6535 domain-containing protein</fullName>
    </recommendedName>
</protein>
<keyword evidence="5" id="KW-1185">Reference proteome</keyword>
<gene>
    <name evidence="4" type="ORF">DFH94DRAFT_96711</name>
</gene>
<feature type="region of interest" description="Disordered" evidence="1">
    <location>
        <begin position="808"/>
        <end position="879"/>
    </location>
</feature>
<evidence type="ECO:0000256" key="2">
    <source>
        <dbReference type="SAM" id="Phobius"/>
    </source>
</evidence>
<feature type="transmembrane region" description="Helical" evidence="2">
    <location>
        <begin position="232"/>
        <end position="252"/>
    </location>
</feature>
<dbReference type="AlphaFoldDB" id="A0A9P5JUD1"/>
<sequence length="919" mass="101112">MSQTGHGDLEGSGDIDGHHNQHHSTPNQLLWSSQESEFRESAWPLYSIYSNIADDEINKMVERCQRNTNGILIFSGLFSATIGALLTVSIPDLKPNSQDTSAFYLKNIYQVFGNPNVSHPSTPFALAEPPAFSPPRYAIWVNLLWFLSLALSLSCAMWATMAQKWVVHYFETTRRPWDTPVKRARIRAFFSKGDPGPYTHWGVNDFSGYLHTSVLLFIIGGLIYLFNINHPAFYAVVSWVGYMAMSYTYATVQVFVEPHNLLHTPFSRPALRIYLGISYVVFQVCSCIPPLHDFSHNTRRRYYDLSNHYKEGILFGKWKTANEYTSNPSSEIDDLILKRILLTLDEDHAMEMFFHAIPGFCNSKLSIQPLPFLVRTKLRPALDGFLDRTFSSSLVPESVRASRLITCLNAAHAALEPGVVPQILCDIIEGRWVEALQSVEIGHALRFWGHRRDHDQNLQWIVACIIARAQRRDDRWTMLVKETFGVPDRVLQDSLAHRDSVLLFILIHISRQANRAGSWTSGILSSHFKFDICNTLPGLQDDFRTLWDEIAQEAKNQELSSVPAQILSEIRHLHVALHGGTDAALTAFSGCRAVPSLTQPEKSPAASPHHTSLIESDHTPDGSATSQQAVEVNIIVEPPSPTEHTPLPSHTQGFTPPPLATNFVHITQATPVAGPSLSESIGTAIAWNPDRLVLSEASHDPRRSTPSAAEIADTEFVGSGDRTTQTHTSETSQALVAPLFSQHRNPVQPTFTPSTGPDPGDSPDALVQGTTSSATLSHPLQGNMQQATVAPCAAPDTGEIPSMVNPIPPTTPTVSAASPTIDDSPSSPTLLPAHFNGMTTAESPSFVESAPIQPDHIPNALRSPSSSLTTANSLDTHDLNPPISMTVLSLSDWTAPIAHNTSAAPLKLEDQAQHDLEQL</sequence>
<organism evidence="4 5">
    <name type="scientific">Russula ochroleuca</name>
    <dbReference type="NCBI Taxonomy" id="152965"/>
    <lineage>
        <taxon>Eukaryota</taxon>
        <taxon>Fungi</taxon>
        <taxon>Dikarya</taxon>
        <taxon>Basidiomycota</taxon>
        <taxon>Agaricomycotina</taxon>
        <taxon>Agaricomycetes</taxon>
        <taxon>Russulales</taxon>
        <taxon>Russulaceae</taxon>
        <taxon>Russula</taxon>
    </lineage>
</organism>
<feature type="transmembrane region" description="Helical" evidence="2">
    <location>
        <begin position="273"/>
        <end position="291"/>
    </location>
</feature>
<dbReference type="EMBL" id="WHVB01000138">
    <property type="protein sequence ID" value="KAF8461167.1"/>
    <property type="molecule type" value="Genomic_DNA"/>
</dbReference>
<evidence type="ECO:0000313" key="4">
    <source>
        <dbReference type="EMBL" id="KAF8461167.1"/>
    </source>
</evidence>
<feature type="region of interest" description="Disordered" evidence="1">
    <location>
        <begin position="744"/>
        <end position="769"/>
    </location>
</feature>
<comment type="caution">
    <text evidence="4">The sequence shown here is derived from an EMBL/GenBank/DDBJ whole genome shotgun (WGS) entry which is preliminary data.</text>
</comment>
<evidence type="ECO:0000256" key="1">
    <source>
        <dbReference type="SAM" id="MobiDB-lite"/>
    </source>
</evidence>
<feature type="transmembrane region" description="Helical" evidence="2">
    <location>
        <begin position="137"/>
        <end position="159"/>
    </location>
</feature>
<name>A0A9P5JUD1_9AGAM</name>
<reference evidence="4" key="1">
    <citation type="submission" date="2019-10" db="EMBL/GenBank/DDBJ databases">
        <authorList>
            <consortium name="DOE Joint Genome Institute"/>
            <person name="Kuo A."/>
            <person name="Miyauchi S."/>
            <person name="Kiss E."/>
            <person name="Drula E."/>
            <person name="Kohler A."/>
            <person name="Sanchez-Garcia M."/>
            <person name="Andreopoulos B."/>
            <person name="Barry K.W."/>
            <person name="Bonito G."/>
            <person name="Buee M."/>
            <person name="Carver A."/>
            <person name="Chen C."/>
            <person name="Cichocki N."/>
            <person name="Clum A."/>
            <person name="Culley D."/>
            <person name="Crous P.W."/>
            <person name="Fauchery L."/>
            <person name="Girlanda M."/>
            <person name="Hayes R."/>
            <person name="Keri Z."/>
            <person name="LaButti K."/>
            <person name="Lipzen A."/>
            <person name="Lombard V."/>
            <person name="Magnuson J."/>
            <person name="Maillard F."/>
            <person name="Morin E."/>
            <person name="Murat C."/>
            <person name="Nolan M."/>
            <person name="Ohm R."/>
            <person name="Pangilinan J."/>
            <person name="Pereira M."/>
            <person name="Perotto S."/>
            <person name="Peter M."/>
            <person name="Riley R."/>
            <person name="Sitrit Y."/>
            <person name="Stielow B."/>
            <person name="Szollosi G."/>
            <person name="Zifcakova L."/>
            <person name="Stursova M."/>
            <person name="Spatafora J.W."/>
            <person name="Tedersoo L."/>
            <person name="Vaario L.-M."/>
            <person name="Yamada A."/>
            <person name="Yan M."/>
            <person name="Wang P."/>
            <person name="Xu J."/>
            <person name="Bruns T."/>
            <person name="Baldrian P."/>
            <person name="Vilgalys R."/>
            <person name="Henrissat B."/>
            <person name="Grigoriev I.V."/>
            <person name="Hibbett D."/>
            <person name="Nagy L.G."/>
            <person name="Martin F.M."/>
        </authorList>
    </citation>
    <scope>NUCLEOTIDE SEQUENCE</scope>
    <source>
        <strain evidence="4">Prilba</strain>
    </source>
</reference>
<keyword evidence="2" id="KW-0472">Membrane</keyword>
<feature type="region of interest" description="Disordered" evidence="1">
    <location>
        <begin position="697"/>
        <end position="730"/>
    </location>
</feature>
<dbReference type="Pfam" id="PF20153">
    <property type="entry name" value="DUF6535"/>
    <property type="match status" value="1"/>
</dbReference>
<feature type="transmembrane region" description="Helical" evidence="2">
    <location>
        <begin position="69"/>
        <end position="90"/>
    </location>
</feature>
<feature type="region of interest" description="Disordered" evidence="1">
    <location>
        <begin position="1"/>
        <end position="27"/>
    </location>
</feature>
<reference evidence="4" key="2">
    <citation type="journal article" date="2020" name="Nat. Commun.">
        <title>Large-scale genome sequencing of mycorrhizal fungi provides insights into the early evolution of symbiotic traits.</title>
        <authorList>
            <person name="Miyauchi S."/>
            <person name="Kiss E."/>
            <person name="Kuo A."/>
            <person name="Drula E."/>
            <person name="Kohler A."/>
            <person name="Sanchez-Garcia M."/>
            <person name="Morin E."/>
            <person name="Andreopoulos B."/>
            <person name="Barry K.W."/>
            <person name="Bonito G."/>
            <person name="Buee M."/>
            <person name="Carver A."/>
            <person name="Chen C."/>
            <person name="Cichocki N."/>
            <person name="Clum A."/>
            <person name="Culley D."/>
            <person name="Crous P.W."/>
            <person name="Fauchery L."/>
            <person name="Girlanda M."/>
            <person name="Hayes R.D."/>
            <person name="Keri Z."/>
            <person name="LaButti K."/>
            <person name="Lipzen A."/>
            <person name="Lombard V."/>
            <person name="Magnuson J."/>
            <person name="Maillard F."/>
            <person name="Murat C."/>
            <person name="Nolan M."/>
            <person name="Ohm R.A."/>
            <person name="Pangilinan J."/>
            <person name="Pereira M.F."/>
            <person name="Perotto S."/>
            <person name="Peter M."/>
            <person name="Pfister S."/>
            <person name="Riley R."/>
            <person name="Sitrit Y."/>
            <person name="Stielow J.B."/>
            <person name="Szollosi G."/>
            <person name="Zifcakova L."/>
            <person name="Stursova M."/>
            <person name="Spatafora J.W."/>
            <person name="Tedersoo L."/>
            <person name="Vaario L.M."/>
            <person name="Yamada A."/>
            <person name="Yan M."/>
            <person name="Wang P."/>
            <person name="Xu J."/>
            <person name="Bruns T."/>
            <person name="Baldrian P."/>
            <person name="Vilgalys R."/>
            <person name="Dunand C."/>
            <person name="Henrissat B."/>
            <person name="Grigoriev I.V."/>
            <person name="Hibbett D."/>
            <person name="Nagy L.G."/>
            <person name="Martin F.M."/>
        </authorList>
    </citation>
    <scope>NUCLEOTIDE SEQUENCE</scope>
    <source>
        <strain evidence="4">Prilba</strain>
    </source>
</reference>
<keyword evidence="2" id="KW-1133">Transmembrane helix</keyword>
<feature type="region of interest" description="Disordered" evidence="1">
    <location>
        <begin position="596"/>
        <end position="626"/>
    </location>
</feature>
<feature type="compositionally biased region" description="Low complexity" evidence="1">
    <location>
        <begin position="812"/>
        <end position="829"/>
    </location>
</feature>